<name>A0A1I0DKP1_9RHOB</name>
<dbReference type="InterPro" id="IPR036390">
    <property type="entry name" value="WH_DNA-bd_sf"/>
</dbReference>
<keyword evidence="6" id="KW-1185">Reference proteome</keyword>
<proteinExistence type="predicted"/>
<dbReference type="InterPro" id="IPR036388">
    <property type="entry name" value="WH-like_DNA-bd_sf"/>
</dbReference>
<protein>
    <submittedName>
        <fullName evidence="5">DNA-binding transcriptional regulator, GntR family</fullName>
    </submittedName>
</protein>
<evidence type="ECO:0000256" key="2">
    <source>
        <dbReference type="ARBA" id="ARBA00023125"/>
    </source>
</evidence>
<accession>A0A1I0DKP1</accession>
<dbReference type="OrthoDB" id="8638122at2"/>
<dbReference type="PANTHER" id="PTHR43537">
    <property type="entry name" value="TRANSCRIPTIONAL REGULATOR, GNTR FAMILY"/>
    <property type="match status" value="1"/>
</dbReference>
<evidence type="ECO:0000256" key="3">
    <source>
        <dbReference type="ARBA" id="ARBA00023163"/>
    </source>
</evidence>
<dbReference type="Pfam" id="PF07729">
    <property type="entry name" value="FCD"/>
    <property type="match status" value="1"/>
</dbReference>
<dbReference type="Proteomes" id="UP000199180">
    <property type="component" value="Unassembled WGS sequence"/>
</dbReference>
<dbReference type="EMBL" id="FOHO01000004">
    <property type="protein sequence ID" value="SET32391.1"/>
    <property type="molecule type" value="Genomic_DNA"/>
</dbReference>
<dbReference type="Gene3D" id="1.20.120.530">
    <property type="entry name" value="GntR ligand-binding domain-like"/>
    <property type="match status" value="1"/>
</dbReference>
<sequence length="259" mass="28147">MAHSFDKTSATPDDTLRLAQGFGLPPTTQVLFEGGQAGRGVYEALRGQIVRLELPPGTPLSRAELAKAFGVSVTPLRDALQQLAEEGLVLIYPQSRTLVAPIDVAAIREAQFLRLALETEVVRQLAHRIAPADLERLRAIHKLQSGLAGDADSIATFQELDALFHQALFAAADHLPSARLMRGHSGHLDRLRRVYLPEAEMPDEDGNLRMDAVIQGHGAILSAIEAGEPDAAAQAMRSHLTRTVDRLAEKRAAFPEYFG</sequence>
<evidence type="ECO:0000313" key="6">
    <source>
        <dbReference type="Proteomes" id="UP000199180"/>
    </source>
</evidence>
<dbReference type="SMART" id="SM00345">
    <property type="entry name" value="HTH_GNTR"/>
    <property type="match status" value="1"/>
</dbReference>
<keyword evidence="2 5" id="KW-0238">DNA-binding</keyword>
<dbReference type="InterPro" id="IPR008920">
    <property type="entry name" value="TF_FadR/GntR_C"/>
</dbReference>
<dbReference type="GO" id="GO:0003700">
    <property type="term" value="F:DNA-binding transcription factor activity"/>
    <property type="evidence" value="ECO:0007669"/>
    <property type="project" value="InterPro"/>
</dbReference>
<dbReference type="STRING" id="364199.SAMN04489858_104169"/>
<dbReference type="CDD" id="cd07377">
    <property type="entry name" value="WHTH_GntR"/>
    <property type="match status" value="1"/>
</dbReference>
<organism evidence="5 6">
    <name type="scientific">Paracoccus homiensis</name>
    <dbReference type="NCBI Taxonomy" id="364199"/>
    <lineage>
        <taxon>Bacteria</taxon>
        <taxon>Pseudomonadati</taxon>
        <taxon>Pseudomonadota</taxon>
        <taxon>Alphaproteobacteria</taxon>
        <taxon>Rhodobacterales</taxon>
        <taxon>Paracoccaceae</taxon>
        <taxon>Paracoccus</taxon>
    </lineage>
</organism>
<dbReference type="PROSITE" id="PS50949">
    <property type="entry name" value="HTH_GNTR"/>
    <property type="match status" value="1"/>
</dbReference>
<keyword evidence="1" id="KW-0805">Transcription regulation</keyword>
<evidence type="ECO:0000256" key="1">
    <source>
        <dbReference type="ARBA" id="ARBA00023015"/>
    </source>
</evidence>
<dbReference type="SUPFAM" id="SSF48008">
    <property type="entry name" value="GntR ligand-binding domain-like"/>
    <property type="match status" value="1"/>
</dbReference>
<keyword evidence="3" id="KW-0804">Transcription</keyword>
<evidence type="ECO:0000259" key="4">
    <source>
        <dbReference type="PROSITE" id="PS50949"/>
    </source>
</evidence>
<dbReference type="InterPro" id="IPR011711">
    <property type="entry name" value="GntR_C"/>
</dbReference>
<dbReference type="SUPFAM" id="SSF46785">
    <property type="entry name" value="Winged helix' DNA-binding domain"/>
    <property type="match status" value="1"/>
</dbReference>
<dbReference type="AlphaFoldDB" id="A0A1I0DKP1"/>
<evidence type="ECO:0000313" key="5">
    <source>
        <dbReference type="EMBL" id="SET32391.1"/>
    </source>
</evidence>
<reference evidence="5 6" key="1">
    <citation type="submission" date="2016-10" db="EMBL/GenBank/DDBJ databases">
        <authorList>
            <person name="de Groot N.N."/>
        </authorList>
    </citation>
    <scope>NUCLEOTIDE SEQUENCE [LARGE SCALE GENOMIC DNA]</scope>
    <source>
        <strain evidence="5 6">DSM 17862</strain>
    </source>
</reference>
<dbReference type="Pfam" id="PF00392">
    <property type="entry name" value="GntR"/>
    <property type="match status" value="1"/>
</dbReference>
<dbReference type="SMART" id="SM00895">
    <property type="entry name" value="FCD"/>
    <property type="match status" value="1"/>
</dbReference>
<dbReference type="RefSeq" id="WP_090733793.1">
    <property type="nucleotide sequence ID" value="NZ_FOHO01000004.1"/>
</dbReference>
<dbReference type="InterPro" id="IPR000524">
    <property type="entry name" value="Tscrpt_reg_HTH_GntR"/>
</dbReference>
<feature type="domain" description="HTH gntR-type" evidence="4">
    <location>
        <begin position="35"/>
        <end position="102"/>
    </location>
</feature>
<dbReference type="GO" id="GO:0003677">
    <property type="term" value="F:DNA binding"/>
    <property type="evidence" value="ECO:0007669"/>
    <property type="project" value="UniProtKB-KW"/>
</dbReference>
<gene>
    <name evidence="5" type="ORF">SAMN04489858_104169</name>
</gene>
<dbReference type="PANTHER" id="PTHR43537:SF45">
    <property type="entry name" value="GNTR FAMILY REGULATORY PROTEIN"/>
    <property type="match status" value="1"/>
</dbReference>
<dbReference type="Gene3D" id="1.10.10.10">
    <property type="entry name" value="Winged helix-like DNA-binding domain superfamily/Winged helix DNA-binding domain"/>
    <property type="match status" value="1"/>
</dbReference>